<dbReference type="GO" id="GO:0002181">
    <property type="term" value="P:cytoplasmic translation"/>
    <property type="evidence" value="ECO:0007669"/>
    <property type="project" value="TreeGrafter"/>
</dbReference>
<dbReference type="STRING" id="935791.I3EDL9"/>
<dbReference type="OrthoDB" id="289250at2759"/>
<dbReference type="InterPro" id="IPR050082">
    <property type="entry name" value="RNA_methyltr_RlmE"/>
</dbReference>
<reference evidence="7" key="1">
    <citation type="submission" date="2011-01" db="EMBL/GenBank/DDBJ databases">
        <title>The Genome Sequence of Nematocida parisii strain ERTm3.</title>
        <authorList>
            <consortium name="The Broad Institute Genome Sequencing Platform"/>
            <consortium name="The Broad Institute Genome Sequencing Center for Infectious Disease"/>
            <person name="Cuomo C."/>
            <person name="Troemel E."/>
            <person name="Young S.K."/>
            <person name="Zeng Q."/>
            <person name="Gargeya S."/>
            <person name="Fitzgerald M."/>
            <person name="Haas B."/>
            <person name="Abouelleil A."/>
            <person name="Alvarado L."/>
            <person name="Arachchi H.M."/>
            <person name="Berlin A."/>
            <person name="Chapman S.B."/>
            <person name="Gearin G."/>
            <person name="Goldberg J."/>
            <person name="Griggs A."/>
            <person name="Gujja S."/>
            <person name="Hansen M."/>
            <person name="Heiman D."/>
            <person name="Howarth C."/>
            <person name="Larimer J."/>
            <person name="Lui A."/>
            <person name="MacDonald P.J.P."/>
            <person name="McCowen C."/>
            <person name="Montmayeur A."/>
            <person name="Murphy C."/>
            <person name="Neiman D."/>
            <person name="Pearson M."/>
            <person name="Priest M."/>
            <person name="Roberts A."/>
            <person name="Saif S."/>
            <person name="Shea T."/>
            <person name="Sisk P."/>
            <person name="Stolte C."/>
            <person name="Sykes S."/>
            <person name="Wortman J."/>
            <person name="Nusbaum C."/>
            <person name="Birren B."/>
        </authorList>
    </citation>
    <scope>NUCLEOTIDE SEQUENCE</scope>
    <source>
        <strain evidence="7">ERTm3</strain>
    </source>
</reference>
<dbReference type="GO" id="GO:0005737">
    <property type="term" value="C:cytoplasm"/>
    <property type="evidence" value="ECO:0007669"/>
    <property type="project" value="TreeGrafter"/>
</dbReference>
<evidence type="ECO:0000256" key="4">
    <source>
        <dbReference type="ARBA" id="ARBA00022679"/>
    </source>
</evidence>
<dbReference type="GO" id="GO:0006364">
    <property type="term" value="P:rRNA processing"/>
    <property type="evidence" value="ECO:0007669"/>
    <property type="project" value="UniProtKB-KW"/>
</dbReference>
<dbReference type="GO" id="GO:0030488">
    <property type="term" value="P:tRNA methylation"/>
    <property type="evidence" value="ECO:0007669"/>
    <property type="project" value="TreeGrafter"/>
</dbReference>
<dbReference type="Pfam" id="PF01728">
    <property type="entry name" value="FtsJ"/>
    <property type="match status" value="1"/>
</dbReference>
<dbReference type="InterPro" id="IPR002877">
    <property type="entry name" value="RNA_MeTrfase_FtsJ_dom"/>
</dbReference>
<dbReference type="GO" id="GO:0008175">
    <property type="term" value="F:tRNA methyltransferase activity"/>
    <property type="evidence" value="ECO:0007669"/>
    <property type="project" value="TreeGrafter"/>
</dbReference>
<dbReference type="InParanoid" id="I3EDL9"/>
<feature type="domain" description="Ribosomal RNA methyltransferase FtsJ" evidence="6">
    <location>
        <begin position="83"/>
        <end position="255"/>
    </location>
</feature>
<dbReference type="HOGENOM" id="CLU_009422_4_4_1"/>
<dbReference type="HAMAP" id="MF_01547">
    <property type="entry name" value="RNA_methyltr_E"/>
    <property type="match status" value="1"/>
</dbReference>
<dbReference type="EMBL" id="GL870883">
    <property type="protein sequence ID" value="EIJ87316.1"/>
    <property type="molecule type" value="Genomic_DNA"/>
</dbReference>
<evidence type="ECO:0000259" key="6">
    <source>
        <dbReference type="Pfam" id="PF01728"/>
    </source>
</evidence>
<organism evidence="7 8">
    <name type="scientific">Nematocida parisii (strain ERTm3)</name>
    <name type="common">Nematode killer fungus</name>
    <dbReference type="NCBI Taxonomy" id="935791"/>
    <lineage>
        <taxon>Eukaryota</taxon>
        <taxon>Fungi</taxon>
        <taxon>Fungi incertae sedis</taxon>
        <taxon>Microsporidia</taxon>
        <taxon>Nematocida</taxon>
    </lineage>
</organism>
<evidence type="ECO:0000256" key="2">
    <source>
        <dbReference type="ARBA" id="ARBA00022552"/>
    </source>
</evidence>
<dbReference type="Proteomes" id="UP000002872">
    <property type="component" value="Unassembled WGS sequence"/>
</dbReference>
<accession>I3EDL9</accession>
<evidence type="ECO:0000256" key="5">
    <source>
        <dbReference type="ARBA" id="ARBA00022691"/>
    </source>
</evidence>
<gene>
    <name evidence="7" type="ORF">NEQG_02439</name>
</gene>
<evidence type="ECO:0000313" key="8">
    <source>
        <dbReference type="Proteomes" id="UP000002872"/>
    </source>
</evidence>
<keyword evidence="8" id="KW-1185">Reference proteome</keyword>
<dbReference type="InterPro" id="IPR015507">
    <property type="entry name" value="rRNA-MeTfrase_E"/>
</dbReference>
<dbReference type="OMA" id="YDDMIND"/>
<proteinExistence type="inferred from homology"/>
<protein>
    <recommendedName>
        <fullName evidence="6">Ribosomal RNA methyltransferase FtsJ domain-containing protein</fullName>
    </recommendedName>
</protein>
<keyword evidence="2" id="KW-0698">rRNA processing</keyword>
<dbReference type="FunCoup" id="I3EDL9">
    <property type="interactions" value="363"/>
</dbReference>
<dbReference type="PANTHER" id="PTHR10920:SF12">
    <property type="entry name" value="TRNA (CYTIDINE(32)_GUANOSINE(34)-2'-O)-METHYLTRANSFERASE-RELATED"/>
    <property type="match status" value="1"/>
</dbReference>
<dbReference type="VEuPathDB" id="MicrosporidiaDB:NEQG_02439"/>
<evidence type="ECO:0000256" key="1">
    <source>
        <dbReference type="ARBA" id="ARBA00022490"/>
    </source>
</evidence>
<dbReference type="Gene3D" id="3.40.50.150">
    <property type="entry name" value="Vaccinia Virus protein VP39"/>
    <property type="match status" value="1"/>
</dbReference>
<dbReference type="SUPFAM" id="SSF53335">
    <property type="entry name" value="S-adenosyl-L-methionine-dependent methyltransferases"/>
    <property type="match status" value="1"/>
</dbReference>
<dbReference type="AlphaFoldDB" id="I3EDL9"/>
<sequence length="261" mass="29838">MSLHKHLPEQEIYYNFYTGFILISVIYCTDQSKLQIIPVNTILCRRRPVHYYSSRVNIQLSFSFYLIFMQRDVHYRKAKSEGYRARSAYKLLEIIEEYNILENVQSVIDLCAAPGSWSQVIKERLPHAHLLSVDLQDIEPINDAIIVKGDITSDKTISEIKNTFGARVDLILCDGAPEVTGLHDLDEYFHSSLITAACSLSRTLLSPSGCFVIKVFTGSDPEILMEDLKEYFSEVLIVKPKSSRIKSKEAFAICHQIRIPE</sequence>
<evidence type="ECO:0000256" key="3">
    <source>
        <dbReference type="ARBA" id="ARBA00022603"/>
    </source>
</evidence>
<dbReference type="InterPro" id="IPR029063">
    <property type="entry name" value="SAM-dependent_MTases_sf"/>
</dbReference>
<dbReference type="FunFam" id="3.40.50.150:FF:000220">
    <property type="entry name" value="CAMK protein kinase"/>
    <property type="match status" value="1"/>
</dbReference>
<dbReference type="PANTHER" id="PTHR10920">
    <property type="entry name" value="RIBOSOMAL RNA METHYLTRANSFERASE"/>
    <property type="match status" value="1"/>
</dbReference>
<keyword evidence="1" id="KW-0963">Cytoplasm</keyword>
<keyword evidence="3" id="KW-0489">Methyltransferase</keyword>
<name>I3EDL9_NEMP3</name>
<keyword evidence="5" id="KW-0949">S-adenosyl-L-methionine</keyword>
<keyword evidence="4" id="KW-0808">Transferase</keyword>
<evidence type="ECO:0000313" key="7">
    <source>
        <dbReference type="EMBL" id="EIJ87316.1"/>
    </source>
</evidence>